<evidence type="ECO:0000256" key="1">
    <source>
        <dbReference type="ARBA" id="ARBA00004141"/>
    </source>
</evidence>
<evidence type="ECO:0000256" key="5">
    <source>
        <dbReference type="SAM" id="Phobius"/>
    </source>
</evidence>
<comment type="subcellular location">
    <subcellularLocation>
        <location evidence="1">Membrane</location>
        <topology evidence="1">Multi-pass membrane protein</topology>
    </subcellularLocation>
</comment>
<sequence>MKDRVYDVSTGKSFYGPSGPYAMFAVKDASRALAKMSKNDDDISPSLDDLSDKEIALDKVTMDQVPNEVHQVVAPPYKSSLQKFITKVKETFFPDDPLRQFKGQPLKRKLILGAQYVFPVLQWAPSYSFKLFKSDLISGLTIASLAIPQFCSPPVYVVLGSSMDLAVGPVSIASLVLGSMLTEEVSPNEQPHLFLQLGLTSTFFVGIFQAALGILRY</sequence>
<dbReference type="Pfam" id="PF00916">
    <property type="entry name" value="Sulfate_transp"/>
    <property type="match status" value="1"/>
</dbReference>
<proteinExistence type="predicted"/>
<keyword evidence="3 5" id="KW-1133">Transmembrane helix</keyword>
<keyword evidence="2 5" id="KW-0812">Transmembrane</keyword>
<feature type="transmembrane region" description="Helical" evidence="5">
    <location>
        <begin position="193"/>
        <end position="215"/>
    </location>
</feature>
<dbReference type="GO" id="GO:0055085">
    <property type="term" value="P:transmembrane transport"/>
    <property type="evidence" value="ECO:0007669"/>
    <property type="project" value="InterPro"/>
</dbReference>
<feature type="domain" description="Cytochrome b5 heme-binding" evidence="6">
    <location>
        <begin position="2"/>
        <end position="43"/>
    </location>
</feature>
<dbReference type="InterPro" id="IPR036400">
    <property type="entry name" value="Cyt_B5-like_heme/steroid_sf"/>
</dbReference>
<accession>A0A0B2P4P2</accession>
<dbReference type="SUPFAM" id="SSF55856">
    <property type="entry name" value="Cytochrome b5-like heme/steroid binding domain"/>
    <property type="match status" value="1"/>
</dbReference>
<dbReference type="GO" id="GO:0016020">
    <property type="term" value="C:membrane"/>
    <property type="evidence" value="ECO:0007669"/>
    <property type="project" value="UniProtKB-SubCell"/>
</dbReference>
<dbReference type="Gene3D" id="3.10.120.10">
    <property type="entry name" value="Cytochrome b5-like heme/steroid binding domain"/>
    <property type="match status" value="1"/>
</dbReference>
<feature type="domain" description="SLC26A/SulP transporter" evidence="7">
    <location>
        <begin position="150"/>
        <end position="216"/>
    </location>
</feature>
<dbReference type="InterPro" id="IPR001199">
    <property type="entry name" value="Cyt_B5-like_heme/steroid-bd"/>
</dbReference>
<dbReference type="Pfam" id="PF00173">
    <property type="entry name" value="Cyt-b5"/>
    <property type="match status" value="1"/>
</dbReference>
<dbReference type="Proteomes" id="UP000053555">
    <property type="component" value="Unassembled WGS sequence"/>
</dbReference>
<dbReference type="AlphaFoldDB" id="A0A0B2P4P2"/>
<evidence type="ECO:0000313" key="8">
    <source>
        <dbReference type="EMBL" id="KHN02638.1"/>
    </source>
</evidence>
<keyword evidence="4 5" id="KW-0472">Membrane</keyword>
<evidence type="ECO:0000256" key="3">
    <source>
        <dbReference type="ARBA" id="ARBA00022989"/>
    </source>
</evidence>
<gene>
    <name evidence="8" type="ORF">glysoja_050059</name>
</gene>
<protein>
    <submittedName>
        <fullName evidence="8">Putative sulfate transporter 3.3</fullName>
    </submittedName>
</protein>
<reference evidence="8" key="1">
    <citation type="submission" date="2014-07" db="EMBL/GenBank/DDBJ databases">
        <title>Identification of a novel salt tolerance gene in wild soybean by whole-genome sequencing.</title>
        <authorList>
            <person name="Lam H.-M."/>
            <person name="Qi X."/>
            <person name="Li M.-W."/>
            <person name="Liu X."/>
            <person name="Xie M."/>
            <person name="Ni M."/>
            <person name="Xu X."/>
        </authorList>
    </citation>
    <scope>NUCLEOTIDE SEQUENCE [LARGE SCALE GENOMIC DNA]</scope>
    <source>
        <tissue evidence="8">Root</tissue>
    </source>
</reference>
<dbReference type="InterPro" id="IPR011547">
    <property type="entry name" value="SLC26A/SulP_dom"/>
</dbReference>
<organism evidence="8">
    <name type="scientific">Glycine soja</name>
    <name type="common">Wild soybean</name>
    <dbReference type="NCBI Taxonomy" id="3848"/>
    <lineage>
        <taxon>Eukaryota</taxon>
        <taxon>Viridiplantae</taxon>
        <taxon>Streptophyta</taxon>
        <taxon>Embryophyta</taxon>
        <taxon>Tracheophyta</taxon>
        <taxon>Spermatophyta</taxon>
        <taxon>Magnoliopsida</taxon>
        <taxon>eudicotyledons</taxon>
        <taxon>Gunneridae</taxon>
        <taxon>Pentapetalae</taxon>
        <taxon>rosids</taxon>
        <taxon>fabids</taxon>
        <taxon>Fabales</taxon>
        <taxon>Fabaceae</taxon>
        <taxon>Papilionoideae</taxon>
        <taxon>50 kb inversion clade</taxon>
        <taxon>NPAAA clade</taxon>
        <taxon>indigoferoid/millettioid clade</taxon>
        <taxon>Phaseoleae</taxon>
        <taxon>Glycine</taxon>
        <taxon>Glycine subgen. Soja</taxon>
    </lineage>
</organism>
<evidence type="ECO:0000256" key="4">
    <source>
        <dbReference type="ARBA" id="ARBA00023136"/>
    </source>
</evidence>
<evidence type="ECO:0000259" key="6">
    <source>
        <dbReference type="Pfam" id="PF00173"/>
    </source>
</evidence>
<feature type="transmembrane region" description="Helical" evidence="5">
    <location>
        <begin position="155"/>
        <end position="181"/>
    </location>
</feature>
<dbReference type="PANTHER" id="PTHR11814">
    <property type="entry name" value="SULFATE TRANSPORTER"/>
    <property type="match status" value="1"/>
</dbReference>
<name>A0A0B2P4P2_GLYSO</name>
<dbReference type="InterPro" id="IPR001902">
    <property type="entry name" value="SLC26A/SulP_fam"/>
</dbReference>
<dbReference type="EMBL" id="KN670159">
    <property type="protein sequence ID" value="KHN02638.1"/>
    <property type="molecule type" value="Genomic_DNA"/>
</dbReference>
<evidence type="ECO:0000256" key="2">
    <source>
        <dbReference type="ARBA" id="ARBA00022692"/>
    </source>
</evidence>
<evidence type="ECO:0000259" key="7">
    <source>
        <dbReference type="Pfam" id="PF00916"/>
    </source>
</evidence>